<evidence type="ECO:0000313" key="2">
    <source>
        <dbReference type="EMBL" id="KAL0072636.1"/>
    </source>
</evidence>
<protein>
    <recommendedName>
        <fullName evidence="1">Amidohydrolase-related domain-containing protein</fullName>
    </recommendedName>
</protein>
<dbReference type="Gene3D" id="2.30.40.10">
    <property type="entry name" value="Urease, subunit C, domain 1"/>
    <property type="match status" value="1"/>
</dbReference>
<evidence type="ECO:0000313" key="3">
    <source>
        <dbReference type="Proteomes" id="UP001437256"/>
    </source>
</evidence>
<reference evidence="2 3" key="1">
    <citation type="submission" date="2024-05" db="EMBL/GenBank/DDBJ databases">
        <title>A draft genome resource for the thread blight pathogen Marasmius tenuissimus strain MS-2.</title>
        <authorList>
            <person name="Yulfo-Soto G.E."/>
            <person name="Baruah I.K."/>
            <person name="Amoako-Attah I."/>
            <person name="Bukari Y."/>
            <person name="Meinhardt L.W."/>
            <person name="Bailey B.A."/>
            <person name="Cohen S.P."/>
        </authorList>
    </citation>
    <scope>NUCLEOTIDE SEQUENCE [LARGE SCALE GENOMIC DNA]</scope>
    <source>
        <strain evidence="2 3">MS-2</strain>
    </source>
</reference>
<feature type="domain" description="Amidohydrolase-related" evidence="1">
    <location>
        <begin position="54"/>
        <end position="111"/>
    </location>
</feature>
<gene>
    <name evidence="2" type="ORF">AAF712_000399</name>
</gene>
<accession>A0ABR3AFD1</accession>
<evidence type="ECO:0000259" key="1">
    <source>
        <dbReference type="Pfam" id="PF01979"/>
    </source>
</evidence>
<dbReference type="Pfam" id="PF01979">
    <property type="entry name" value="Amidohydro_1"/>
    <property type="match status" value="1"/>
</dbReference>
<organism evidence="2 3">
    <name type="scientific">Marasmius tenuissimus</name>
    <dbReference type="NCBI Taxonomy" id="585030"/>
    <lineage>
        <taxon>Eukaryota</taxon>
        <taxon>Fungi</taxon>
        <taxon>Dikarya</taxon>
        <taxon>Basidiomycota</taxon>
        <taxon>Agaricomycotina</taxon>
        <taxon>Agaricomycetes</taxon>
        <taxon>Agaricomycetidae</taxon>
        <taxon>Agaricales</taxon>
        <taxon>Marasmiineae</taxon>
        <taxon>Marasmiaceae</taxon>
        <taxon>Marasmius</taxon>
    </lineage>
</organism>
<dbReference type="InterPro" id="IPR006680">
    <property type="entry name" value="Amidohydro-rel"/>
</dbReference>
<comment type="caution">
    <text evidence="2">The sequence shown here is derived from an EMBL/GenBank/DDBJ whole genome shotgun (WGS) entry which is preliminary data.</text>
</comment>
<proteinExistence type="predicted"/>
<dbReference type="InterPro" id="IPR011059">
    <property type="entry name" value="Metal-dep_hydrolase_composite"/>
</dbReference>
<sequence length="138" mass="14704">MLQGRSQDQTGFCVKHNVHIVSTPSSITELQIRHRVWEEIATQTKIIDNDRGIKSVHPTVEQASNLGTIRGARAVGMGDKIGSIKAGKLADPAVFDVENPTKICAAQNESLIAVVLFSTLGNVETVVSMRPLGSGAGN</sequence>
<keyword evidence="3" id="KW-1185">Reference proteome</keyword>
<dbReference type="EMBL" id="JBBXMP010000001">
    <property type="protein sequence ID" value="KAL0072636.1"/>
    <property type="molecule type" value="Genomic_DNA"/>
</dbReference>
<dbReference type="Proteomes" id="UP001437256">
    <property type="component" value="Unassembled WGS sequence"/>
</dbReference>
<dbReference type="Gene3D" id="3.20.20.140">
    <property type="entry name" value="Metal-dependent hydrolases"/>
    <property type="match status" value="1"/>
</dbReference>
<name>A0ABR3AFD1_9AGAR</name>